<evidence type="ECO:0000313" key="2">
    <source>
        <dbReference type="Proteomes" id="UP000819052"/>
    </source>
</evidence>
<keyword evidence="2" id="KW-1185">Reference proteome</keyword>
<protein>
    <recommendedName>
        <fullName evidence="3">Flagellar protein FliT</fullName>
    </recommendedName>
</protein>
<sequence length="105" mass="11380">MTIDDLLADLTPMWAALETYCVAGCCGFDAFDFSADGVAASLSKVNAARTCEALATLRGNLLALRANAVSSNRLNMYCDKNEFLELLGHLDRCYRAAIPAGRDQR</sequence>
<accession>A0ABX0M9R4</accession>
<dbReference type="Pfam" id="PF19856">
    <property type="entry name" value="DUF6331"/>
    <property type="match status" value="1"/>
</dbReference>
<evidence type="ECO:0000313" key="1">
    <source>
        <dbReference type="EMBL" id="NHZ43910.1"/>
    </source>
</evidence>
<name>A0ABX0M9R4_9BURK</name>
<reference evidence="1 2" key="1">
    <citation type="submission" date="2019-09" db="EMBL/GenBank/DDBJ databases">
        <title>Taxonomy of Antarctic Massilia spp.: description of Massilia rubra sp. nov., Massilia aquatica sp. nov., Massilia mucilaginosa sp. nov., Massilia frigida sp. nov. isolated from streams, lakes and regoliths.</title>
        <authorList>
            <person name="Holochova P."/>
            <person name="Sedlacek I."/>
            <person name="Kralova S."/>
            <person name="Maslanova I."/>
            <person name="Busse H.-J."/>
            <person name="Stankova E."/>
            <person name="Vrbovska V."/>
            <person name="Kovarovic V."/>
            <person name="Bartak M."/>
            <person name="Svec P."/>
            <person name="Pantucek R."/>
        </authorList>
    </citation>
    <scope>NUCLEOTIDE SEQUENCE [LARGE SCALE GENOMIC DNA]</scope>
    <source>
        <strain evidence="1 2">CCM 8693</strain>
    </source>
</reference>
<dbReference type="EMBL" id="VVIW01000024">
    <property type="protein sequence ID" value="NHZ43910.1"/>
    <property type="molecule type" value="Genomic_DNA"/>
</dbReference>
<proteinExistence type="predicted"/>
<gene>
    <name evidence="1" type="ORF">F1609_27635</name>
</gene>
<evidence type="ECO:0008006" key="3">
    <source>
        <dbReference type="Google" id="ProtNLM"/>
    </source>
</evidence>
<comment type="caution">
    <text evidence="1">The sequence shown here is derived from an EMBL/GenBank/DDBJ whole genome shotgun (WGS) entry which is preliminary data.</text>
</comment>
<organism evidence="1 2">
    <name type="scientific">Massilia aquatica</name>
    <dbReference type="NCBI Taxonomy" id="2609000"/>
    <lineage>
        <taxon>Bacteria</taxon>
        <taxon>Pseudomonadati</taxon>
        <taxon>Pseudomonadota</taxon>
        <taxon>Betaproteobacteria</taxon>
        <taxon>Burkholderiales</taxon>
        <taxon>Oxalobacteraceae</taxon>
        <taxon>Telluria group</taxon>
        <taxon>Massilia</taxon>
    </lineage>
</organism>
<dbReference type="Proteomes" id="UP000819052">
    <property type="component" value="Unassembled WGS sequence"/>
</dbReference>
<dbReference type="InterPro" id="IPR046294">
    <property type="entry name" value="DUF6331"/>
</dbReference>